<evidence type="ECO:0000256" key="9">
    <source>
        <dbReference type="SAM" id="MobiDB-lite"/>
    </source>
</evidence>
<evidence type="ECO:0000256" key="5">
    <source>
        <dbReference type="ARBA" id="ARBA00059401"/>
    </source>
</evidence>
<dbReference type="FunFam" id="1.25.40.20:FF:000096">
    <property type="entry name" value="Ankyrin repeat and SOCS box containing 12"/>
    <property type="match status" value="1"/>
</dbReference>
<evidence type="ECO:0000256" key="8">
    <source>
        <dbReference type="PROSITE-ProRule" id="PRU00023"/>
    </source>
</evidence>
<keyword evidence="3" id="KW-0833">Ubl conjugation pathway</keyword>
<evidence type="ECO:0000256" key="3">
    <source>
        <dbReference type="ARBA" id="ARBA00022786"/>
    </source>
</evidence>
<dbReference type="PROSITE" id="PS50297">
    <property type="entry name" value="ANK_REP_REGION"/>
    <property type="match status" value="4"/>
</dbReference>
<protein>
    <recommendedName>
        <fullName evidence="7">Ankyrin repeat and SOCS box protein 12</fullName>
    </recommendedName>
</protein>
<evidence type="ECO:0000256" key="7">
    <source>
        <dbReference type="ARBA" id="ARBA00067431"/>
    </source>
</evidence>
<reference evidence="10" key="2">
    <citation type="submission" date="2025-08" db="UniProtKB">
        <authorList>
            <consortium name="Ensembl"/>
        </authorList>
    </citation>
    <scope>IDENTIFICATION</scope>
</reference>
<organism evidence="10 11">
    <name type="scientific">Anas platyrhynchos</name>
    <name type="common">Mallard</name>
    <name type="synonym">Anas boschas</name>
    <dbReference type="NCBI Taxonomy" id="8839"/>
    <lineage>
        <taxon>Eukaryota</taxon>
        <taxon>Metazoa</taxon>
        <taxon>Chordata</taxon>
        <taxon>Craniata</taxon>
        <taxon>Vertebrata</taxon>
        <taxon>Euteleostomi</taxon>
        <taxon>Archelosauria</taxon>
        <taxon>Archosauria</taxon>
        <taxon>Dinosauria</taxon>
        <taxon>Saurischia</taxon>
        <taxon>Theropoda</taxon>
        <taxon>Coelurosauria</taxon>
        <taxon>Aves</taxon>
        <taxon>Neognathae</taxon>
        <taxon>Galloanserae</taxon>
        <taxon>Anseriformes</taxon>
        <taxon>Anatidae</taxon>
        <taxon>Anatinae</taxon>
        <taxon>Anas</taxon>
    </lineage>
</organism>
<comment type="pathway">
    <text evidence="1">Protein modification; protein ubiquitination.</text>
</comment>
<feature type="repeat" description="ANK" evidence="8">
    <location>
        <begin position="138"/>
        <end position="170"/>
    </location>
</feature>
<dbReference type="InterPro" id="IPR036770">
    <property type="entry name" value="Ankyrin_rpt-contain_sf"/>
</dbReference>
<comment type="function">
    <text evidence="5">Probable substrate-recognition component of a SCF-like ECS (Elongin-Cullin-SOCS-box protein) E3 ubiquitin-protein ligase complex which mediates the ubiquitination and subsequent proteasomal degradation of target proteins.</text>
</comment>
<proteinExistence type="predicted"/>
<reference evidence="10" key="1">
    <citation type="submission" date="2019-08" db="EMBL/GenBank/DDBJ databases">
        <title>Three high-quality genomes provides insights into domestication of ducks.</title>
        <authorList>
            <person name="Hou Z.C."/>
            <person name="Zhu F."/>
            <person name="Yin Z.T."/>
            <person name="Zhang F."/>
        </authorList>
    </citation>
    <scope>NUCLEOTIDE SEQUENCE [LARGE SCALE GENOMIC DNA]</scope>
</reference>
<keyword evidence="4 8" id="KW-0040">ANK repeat</keyword>
<evidence type="ECO:0000256" key="2">
    <source>
        <dbReference type="ARBA" id="ARBA00022737"/>
    </source>
</evidence>
<dbReference type="AlphaFoldDB" id="A0A8B9R0D4"/>
<dbReference type="SUPFAM" id="SSF48403">
    <property type="entry name" value="Ankyrin repeat"/>
    <property type="match status" value="1"/>
</dbReference>
<dbReference type="Ensembl" id="ENSAPLT00020005083.1">
    <property type="protein sequence ID" value="ENSAPLP00020004713.1"/>
    <property type="gene ID" value="ENSAPLG00020003489.1"/>
</dbReference>
<dbReference type="PANTHER" id="PTHR24193">
    <property type="entry name" value="ANKYRIN REPEAT PROTEIN"/>
    <property type="match status" value="1"/>
</dbReference>
<comment type="subunit">
    <text evidence="6">Interacts with CUL5 and RNF7.</text>
</comment>
<evidence type="ECO:0000256" key="4">
    <source>
        <dbReference type="ARBA" id="ARBA00023043"/>
    </source>
</evidence>
<feature type="repeat" description="ANK" evidence="8">
    <location>
        <begin position="184"/>
        <end position="212"/>
    </location>
</feature>
<evidence type="ECO:0000256" key="1">
    <source>
        <dbReference type="ARBA" id="ARBA00004906"/>
    </source>
</evidence>
<dbReference type="InterPro" id="IPR050663">
    <property type="entry name" value="Ankyrin-SOCS_Box"/>
</dbReference>
<dbReference type="Gene3D" id="1.25.40.20">
    <property type="entry name" value="Ankyrin repeat-containing domain"/>
    <property type="match status" value="1"/>
</dbReference>
<sequence length="352" mass="38734">MKVVLRRQSKKMSLMDITKIFSMLQPREDEEGTRESEELNQVVSQDDYQTLERLLSQDRYKRVINSRSGWGVPSTPLRLAASKGHLRSLEVLLAHGAEVDSLDVKAQTPLFTAVSNGHLECVKALLEAGANPSGSIYNNSSPLLTAARDGDLGILQQLLHHGAEANVHGRVPEWAANSAACSGPLYLAAVYGHLECFRMLLLYGADPNYNCTEEKMIARIKEPKTLLEICLRHGCRREFIKLLLDFGANVYLPKVAVEKMPPGSEGLELLLQARAHPKSLMSQSRLAVRRLLKQAGHAQALRRAGHPPGAGELPPTPALAGTQRGRCPPQKLCPMPELKAALMLPLHSMKQM</sequence>
<feature type="repeat" description="ANK" evidence="8">
    <location>
        <begin position="105"/>
        <end position="131"/>
    </location>
</feature>
<dbReference type="Pfam" id="PF12796">
    <property type="entry name" value="Ank_2"/>
    <property type="match status" value="2"/>
</dbReference>
<dbReference type="GO" id="GO:0005634">
    <property type="term" value="C:nucleus"/>
    <property type="evidence" value="ECO:0007669"/>
    <property type="project" value="TreeGrafter"/>
</dbReference>
<dbReference type="PROSITE" id="PS50088">
    <property type="entry name" value="ANK_REPEAT"/>
    <property type="match status" value="4"/>
</dbReference>
<accession>A0A8B9R0D4</accession>
<feature type="region of interest" description="Disordered" evidence="9">
    <location>
        <begin position="297"/>
        <end position="328"/>
    </location>
</feature>
<evidence type="ECO:0000256" key="6">
    <source>
        <dbReference type="ARBA" id="ARBA00065032"/>
    </source>
</evidence>
<evidence type="ECO:0000313" key="11">
    <source>
        <dbReference type="Proteomes" id="UP000694400"/>
    </source>
</evidence>
<evidence type="ECO:0000313" key="10">
    <source>
        <dbReference type="Ensembl" id="ENSAPLP00020004713.1"/>
    </source>
</evidence>
<dbReference type="Proteomes" id="UP000694400">
    <property type="component" value="Chromosome 11"/>
</dbReference>
<name>A0A8B9R0D4_ANAPL</name>
<dbReference type="InterPro" id="IPR002110">
    <property type="entry name" value="Ankyrin_rpt"/>
</dbReference>
<reference evidence="10" key="3">
    <citation type="submission" date="2025-09" db="UniProtKB">
        <authorList>
            <consortium name="Ensembl"/>
        </authorList>
    </citation>
    <scope>IDENTIFICATION</scope>
</reference>
<dbReference type="PANTHER" id="PTHR24193:SF121">
    <property type="entry name" value="ADA2A-CONTAINING COMPLEX COMPONENT 3, ISOFORM D"/>
    <property type="match status" value="1"/>
</dbReference>
<feature type="repeat" description="ANK" evidence="8">
    <location>
        <begin position="72"/>
        <end position="104"/>
    </location>
</feature>
<dbReference type="SMART" id="SM00248">
    <property type="entry name" value="ANK"/>
    <property type="match status" value="5"/>
</dbReference>
<keyword evidence="2" id="KW-0677">Repeat</keyword>
<dbReference type="GO" id="GO:0000976">
    <property type="term" value="F:transcription cis-regulatory region binding"/>
    <property type="evidence" value="ECO:0007669"/>
    <property type="project" value="TreeGrafter"/>
</dbReference>
<dbReference type="GO" id="GO:0045944">
    <property type="term" value="P:positive regulation of transcription by RNA polymerase II"/>
    <property type="evidence" value="ECO:0007669"/>
    <property type="project" value="TreeGrafter"/>
</dbReference>